<dbReference type="PANTHER" id="PTHR10867">
    <property type="entry name" value="NNMT/PNMT/TEMT FAMILY MEMBER"/>
    <property type="match status" value="1"/>
</dbReference>
<evidence type="ECO:0000313" key="5">
    <source>
        <dbReference type="EMBL" id="MBE1485318.1"/>
    </source>
</evidence>
<evidence type="ECO:0000256" key="1">
    <source>
        <dbReference type="ARBA" id="ARBA00022603"/>
    </source>
</evidence>
<dbReference type="EMBL" id="JADBEB010000001">
    <property type="protein sequence ID" value="MBE1485318.1"/>
    <property type="molecule type" value="Genomic_DNA"/>
</dbReference>
<gene>
    <name evidence="5" type="ORF">H4W31_000956</name>
</gene>
<name>A0A927M4H3_9ACTN</name>
<keyword evidence="1" id="KW-0489">Methyltransferase</keyword>
<reference evidence="5" key="1">
    <citation type="submission" date="2020-10" db="EMBL/GenBank/DDBJ databases">
        <title>Sequencing the genomes of 1000 actinobacteria strains.</title>
        <authorList>
            <person name="Klenk H.-P."/>
        </authorList>
    </citation>
    <scope>NUCLEOTIDE SEQUENCE</scope>
    <source>
        <strain evidence="5">DSM 46832</strain>
    </source>
</reference>
<dbReference type="GO" id="GO:0008168">
    <property type="term" value="F:methyltransferase activity"/>
    <property type="evidence" value="ECO:0007669"/>
    <property type="project" value="UniProtKB-KW"/>
</dbReference>
<keyword evidence="2" id="KW-0808">Transferase</keyword>
<dbReference type="InterPro" id="IPR000940">
    <property type="entry name" value="NNMT_TEMT_trans"/>
</dbReference>
<evidence type="ECO:0000256" key="3">
    <source>
        <dbReference type="ARBA" id="ARBA00022691"/>
    </source>
</evidence>
<evidence type="ECO:0000313" key="6">
    <source>
        <dbReference type="Proteomes" id="UP000649753"/>
    </source>
</evidence>
<organism evidence="5 6">
    <name type="scientific">Plantactinospora soyae</name>
    <dbReference type="NCBI Taxonomy" id="1544732"/>
    <lineage>
        <taxon>Bacteria</taxon>
        <taxon>Bacillati</taxon>
        <taxon>Actinomycetota</taxon>
        <taxon>Actinomycetes</taxon>
        <taxon>Micromonosporales</taxon>
        <taxon>Micromonosporaceae</taxon>
        <taxon>Plantactinospora</taxon>
    </lineage>
</organism>
<evidence type="ECO:0000256" key="2">
    <source>
        <dbReference type="ARBA" id="ARBA00022679"/>
    </source>
</evidence>
<keyword evidence="6" id="KW-1185">Reference proteome</keyword>
<dbReference type="Gene3D" id="3.40.50.150">
    <property type="entry name" value="Vaccinia Virus protein VP39"/>
    <property type="match status" value="1"/>
</dbReference>
<dbReference type="NCBIfam" id="NF040568">
    <property type="entry name" value="SCO2525_fam"/>
    <property type="match status" value="1"/>
</dbReference>
<evidence type="ECO:0000256" key="4">
    <source>
        <dbReference type="SAM" id="MobiDB-lite"/>
    </source>
</evidence>
<protein>
    <recommendedName>
        <fullName evidence="7">Methyltransferase</fullName>
    </recommendedName>
</protein>
<feature type="compositionally biased region" description="Basic and acidic residues" evidence="4">
    <location>
        <begin position="1"/>
        <end position="15"/>
    </location>
</feature>
<dbReference type="AlphaFoldDB" id="A0A927M4H3"/>
<dbReference type="InterPro" id="IPR029063">
    <property type="entry name" value="SAM-dependent_MTases_sf"/>
</dbReference>
<comment type="caution">
    <text evidence="5">The sequence shown here is derived from an EMBL/GenBank/DDBJ whole genome shotgun (WGS) entry which is preliminary data.</text>
</comment>
<accession>A0A927M4H3</accession>
<dbReference type="RefSeq" id="WP_192765527.1">
    <property type="nucleotide sequence ID" value="NZ_JADBEB010000001.1"/>
</dbReference>
<dbReference type="Proteomes" id="UP000649753">
    <property type="component" value="Unassembled WGS sequence"/>
</dbReference>
<feature type="region of interest" description="Disordered" evidence="4">
    <location>
        <begin position="1"/>
        <end position="24"/>
    </location>
</feature>
<dbReference type="SUPFAM" id="SSF53335">
    <property type="entry name" value="S-adenosyl-L-methionine-dependent methyltransferases"/>
    <property type="match status" value="1"/>
</dbReference>
<dbReference type="PROSITE" id="PS51681">
    <property type="entry name" value="SAM_MT_NNMT_PNMT_TEMT"/>
    <property type="match status" value="1"/>
</dbReference>
<proteinExistence type="predicted"/>
<sequence length="265" mass="29505">MSAVSARRERADEARGASSGRSSISNEQVDWDHFDSEAYFAHNYCAVRDDDRQIMEIIRDFFAQQQLDPQARAVDVGTGTNLYPAFAMLPFCAHLDLWERSTSNVAWIRRQIARFDDNWLDFWDVYRPTEAYGLLPDPRAALAVRAEVHRASIFELPSRKWDLGTMFFVACSMSADIAEFQQGVQAFVTALKPGAPFAAAFMAQSQGYQVGEQWFPAVAVDVDEVLRAMAPVAVDPQITRIALGDPLRDGYSGMLVVTGRSAPPG</sequence>
<dbReference type="PANTHER" id="PTHR10867:SF17">
    <property type="entry name" value="NICOTINAMIDE N-METHYLTRANSFERASE"/>
    <property type="match status" value="1"/>
</dbReference>
<dbReference type="GO" id="GO:0032259">
    <property type="term" value="P:methylation"/>
    <property type="evidence" value="ECO:0007669"/>
    <property type="project" value="UniProtKB-KW"/>
</dbReference>
<evidence type="ECO:0008006" key="7">
    <source>
        <dbReference type="Google" id="ProtNLM"/>
    </source>
</evidence>
<keyword evidence="3" id="KW-0949">S-adenosyl-L-methionine</keyword>